<dbReference type="EMBL" id="CM037155">
    <property type="protein sequence ID" value="KAH7847112.1"/>
    <property type="molecule type" value="Genomic_DNA"/>
</dbReference>
<sequence length="111" mass="12754">MGSLQSSFSLKRDPNFLVLPHFGKRPISRFARLVLFKKIDYLQWVSTVAVFFFFVVLFQIFLPSSFMENSENLGRGEVALGDFMLWKEIGGLDFGEDPSVQRRTSLSLLKL</sequence>
<comment type="caution">
    <text evidence="1">The sequence shown here is derived from an EMBL/GenBank/DDBJ whole genome shotgun (WGS) entry which is preliminary data.</text>
</comment>
<evidence type="ECO:0000313" key="1">
    <source>
        <dbReference type="EMBL" id="KAH7847112.1"/>
    </source>
</evidence>
<protein>
    <submittedName>
        <fullName evidence="1">Uncharacterized protein</fullName>
    </submittedName>
</protein>
<evidence type="ECO:0000313" key="2">
    <source>
        <dbReference type="Proteomes" id="UP000828048"/>
    </source>
</evidence>
<keyword evidence="2" id="KW-1185">Reference proteome</keyword>
<organism evidence="1 2">
    <name type="scientific">Vaccinium darrowii</name>
    <dbReference type="NCBI Taxonomy" id="229202"/>
    <lineage>
        <taxon>Eukaryota</taxon>
        <taxon>Viridiplantae</taxon>
        <taxon>Streptophyta</taxon>
        <taxon>Embryophyta</taxon>
        <taxon>Tracheophyta</taxon>
        <taxon>Spermatophyta</taxon>
        <taxon>Magnoliopsida</taxon>
        <taxon>eudicotyledons</taxon>
        <taxon>Gunneridae</taxon>
        <taxon>Pentapetalae</taxon>
        <taxon>asterids</taxon>
        <taxon>Ericales</taxon>
        <taxon>Ericaceae</taxon>
        <taxon>Vaccinioideae</taxon>
        <taxon>Vaccinieae</taxon>
        <taxon>Vaccinium</taxon>
    </lineage>
</organism>
<dbReference type="Proteomes" id="UP000828048">
    <property type="component" value="Chromosome 5"/>
</dbReference>
<name>A0ACB7Y1N0_9ERIC</name>
<reference evidence="1 2" key="1">
    <citation type="journal article" date="2021" name="Hortic Res">
        <title>High-quality reference genome and annotation aids understanding of berry development for evergreen blueberry (Vaccinium darrowii).</title>
        <authorList>
            <person name="Yu J."/>
            <person name="Hulse-Kemp A.M."/>
            <person name="Babiker E."/>
            <person name="Staton M."/>
        </authorList>
    </citation>
    <scope>NUCLEOTIDE SEQUENCE [LARGE SCALE GENOMIC DNA]</scope>
    <source>
        <strain evidence="2">cv. NJ 8807/NJ 8810</strain>
        <tissue evidence="1">Young leaf</tissue>
    </source>
</reference>
<gene>
    <name evidence="1" type="ORF">Vadar_022048</name>
</gene>
<proteinExistence type="predicted"/>
<accession>A0ACB7Y1N0</accession>